<dbReference type="AlphaFoldDB" id="A0A5N6UB97"/>
<keyword evidence="2" id="KW-1185">Reference proteome</keyword>
<name>A0A5N6UB97_ASPTM</name>
<organism evidence="1 2">
    <name type="scientific">Aspergillus tamarii</name>
    <dbReference type="NCBI Taxonomy" id="41984"/>
    <lineage>
        <taxon>Eukaryota</taxon>
        <taxon>Fungi</taxon>
        <taxon>Dikarya</taxon>
        <taxon>Ascomycota</taxon>
        <taxon>Pezizomycotina</taxon>
        <taxon>Eurotiomycetes</taxon>
        <taxon>Eurotiomycetidae</taxon>
        <taxon>Eurotiales</taxon>
        <taxon>Aspergillaceae</taxon>
        <taxon>Aspergillus</taxon>
        <taxon>Aspergillus subgen. Circumdati</taxon>
    </lineage>
</organism>
<dbReference type="EMBL" id="ML738796">
    <property type="protein sequence ID" value="KAE8155847.1"/>
    <property type="molecule type" value="Genomic_DNA"/>
</dbReference>
<accession>A0A5N6UB97</accession>
<dbReference type="Proteomes" id="UP000326950">
    <property type="component" value="Unassembled WGS sequence"/>
</dbReference>
<sequence length="52" mass="5947">MSRGSKQSSWVFNLEDKDCCPPFPERILFIQSPNEAMTQWGLGSPLRPLLHT</sequence>
<evidence type="ECO:0000313" key="1">
    <source>
        <dbReference type="EMBL" id="KAE8155847.1"/>
    </source>
</evidence>
<reference evidence="1 2" key="1">
    <citation type="submission" date="2019-04" db="EMBL/GenBank/DDBJ databases">
        <title>Friends and foes A comparative genomics study of 23 Aspergillus species from section Flavi.</title>
        <authorList>
            <consortium name="DOE Joint Genome Institute"/>
            <person name="Kjaerbolling I."/>
            <person name="Vesth T."/>
            <person name="Frisvad J.C."/>
            <person name="Nybo J.L."/>
            <person name="Theobald S."/>
            <person name="Kildgaard S."/>
            <person name="Isbrandt T."/>
            <person name="Kuo A."/>
            <person name="Sato A."/>
            <person name="Lyhne E.K."/>
            <person name="Kogle M.E."/>
            <person name="Wiebenga A."/>
            <person name="Kun R.S."/>
            <person name="Lubbers R.J."/>
            <person name="Makela M.R."/>
            <person name="Barry K."/>
            <person name="Chovatia M."/>
            <person name="Clum A."/>
            <person name="Daum C."/>
            <person name="Haridas S."/>
            <person name="He G."/>
            <person name="LaButti K."/>
            <person name="Lipzen A."/>
            <person name="Mondo S."/>
            <person name="Riley R."/>
            <person name="Salamov A."/>
            <person name="Simmons B.A."/>
            <person name="Magnuson J.K."/>
            <person name="Henrissat B."/>
            <person name="Mortensen U.H."/>
            <person name="Larsen T.O."/>
            <person name="Devries R.P."/>
            <person name="Grigoriev I.V."/>
            <person name="Machida M."/>
            <person name="Baker S.E."/>
            <person name="Andersen M.R."/>
        </authorList>
    </citation>
    <scope>NUCLEOTIDE SEQUENCE [LARGE SCALE GENOMIC DNA]</scope>
    <source>
        <strain evidence="1 2">CBS 117626</strain>
    </source>
</reference>
<proteinExistence type="predicted"/>
<evidence type="ECO:0000313" key="2">
    <source>
        <dbReference type="Proteomes" id="UP000326950"/>
    </source>
</evidence>
<protein>
    <submittedName>
        <fullName evidence="1">Uncharacterized protein</fullName>
    </submittedName>
</protein>
<gene>
    <name evidence="1" type="ORF">BDV40DRAFT_282758</name>
</gene>